<feature type="region of interest" description="Disordered" evidence="13">
    <location>
        <begin position="1733"/>
        <end position="1787"/>
    </location>
</feature>
<feature type="compositionally biased region" description="Basic and acidic residues" evidence="13">
    <location>
        <begin position="1690"/>
        <end position="1699"/>
    </location>
</feature>
<dbReference type="FunFam" id="3.30.40.10:FF:000283">
    <property type="entry name" value="1-phosphatidylinositol-3-phosphate 5-kinase (Fab1)"/>
    <property type="match status" value="1"/>
</dbReference>
<keyword evidence="3 12" id="KW-0808">Transferase</keyword>
<evidence type="ECO:0000313" key="17">
    <source>
        <dbReference type="Proteomes" id="UP001138500"/>
    </source>
</evidence>
<evidence type="ECO:0000256" key="2">
    <source>
        <dbReference type="ARBA" id="ARBA00012009"/>
    </source>
</evidence>
<dbReference type="FunFam" id="3.30.800.10:FF:000005">
    <property type="entry name" value="1-phosphatidylinositol-3-phosphate 5-kinase (Fab1)"/>
    <property type="match status" value="1"/>
</dbReference>
<evidence type="ECO:0000256" key="10">
    <source>
        <dbReference type="ARBA" id="ARBA00075294"/>
    </source>
</evidence>
<protein>
    <recommendedName>
        <fullName evidence="2">1-phosphatidylinositol-3-phosphate 5-kinase</fullName>
        <ecNumber evidence="2">2.7.1.150</ecNumber>
    </recommendedName>
    <alternativeName>
        <fullName evidence="10">Type III PIP kinase</fullName>
    </alternativeName>
</protein>
<dbReference type="Gene3D" id="3.30.800.10">
    <property type="entry name" value="Phosphatidylinositol Phosphate Kinase II Beta"/>
    <property type="match status" value="1"/>
</dbReference>
<dbReference type="Gene3D" id="3.50.7.10">
    <property type="entry name" value="GroEL"/>
    <property type="match status" value="1"/>
</dbReference>
<feature type="region of interest" description="Disordered" evidence="13">
    <location>
        <begin position="2360"/>
        <end position="2390"/>
    </location>
</feature>
<keyword evidence="9 12" id="KW-0067">ATP-binding</keyword>
<reference evidence="16 17" key="2">
    <citation type="journal article" date="2021" name="Curr. Genet.">
        <title>Genetic response to nitrogen starvation in the aggressive Eucalyptus foliar pathogen Teratosphaeria destructans.</title>
        <authorList>
            <person name="Havenga M."/>
            <person name="Wingfield B.D."/>
            <person name="Wingfield M.J."/>
            <person name="Dreyer L.L."/>
            <person name="Roets F."/>
            <person name="Aylward J."/>
        </authorList>
    </citation>
    <scope>NUCLEOTIDE SEQUENCE [LARGE SCALE GENOMIC DNA]</scope>
    <source>
        <strain evidence="16">CMW44962</strain>
    </source>
</reference>
<dbReference type="InterPro" id="IPR027484">
    <property type="entry name" value="PInositol-4-P-5-kinase_N"/>
</dbReference>
<feature type="region of interest" description="Disordered" evidence="13">
    <location>
        <begin position="1505"/>
        <end position="1721"/>
    </location>
</feature>
<feature type="compositionally biased region" description="Low complexity" evidence="13">
    <location>
        <begin position="1932"/>
        <end position="1943"/>
    </location>
</feature>
<feature type="region of interest" description="Disordered" evidence="13">
    <location>
        <begin position="1"/>
        <end position="27"/>
    </location>
</feature>
<dbReference type="SMART" id="SM00330">
    <property type="entry name" value="PIPKc"/>
    <property type="match status" value="1"/>
</dbReference>
<keyword evidence="5 12" id="KW-0547">Nucleotide-binding</keyword>
<evidence type="ECO:0000256" key="6">
    <source>
        <dbReference type="ARBA" id="ARBA00022771"/>
    </source>
</evidence>
<dbReference type="GO" id="GO:0000329">
    <property type="term" value="C:fungal-type vacuole membrane"/>
    <property type="evidence" value="ECO:0007669"/>
    <property type="project" value="TreeGrafter"/>
</dbReference>
<feature type="region of interest" description="Disordered" evidence="13">
    <location>
        <begin position="461"/>
        <end position="482"/>
    </location>
</feature>
<keyword evidence="17" id="KW-1185">Reference proteome</keyword>
<dbReference type="GO" id="GO:0005524">
    <property type="term" value="F:ATP binding"/>
    <property type="evidence" value="ECO:0007669"/>
    <property type="project" value="UniProtKB-UniRule"/>
</dbReference>
<feature type="compositionally biased region" description="Low complexity" evidence="13">
    <location>
        <begin position="1578"/>
        <end position="1587"/>
    </location>
</feature>
<feature type="compositionally biased region" description="Basic and acidic residues" evidence="13">
    <location>
        <begin position="1591"/>
        <end position="1606"/>
    </location>
</feature>
<name>A0A9W7SLZ7_9PEZI</name>
<feature type="compositionally biased region" description="Basic residues" evidence="13">
    <location>
        <begin position="545"/>
        <end position="561"/>
    </location>
</feature>
<dbReference type="EMBL" id="RIBY02002200">
    <property type="protein sequence ID" value="KAH9822933.1"/>
    <property type="molecule type" value="Genomic_DNA"/>
</dbReference>
<dbReference type="Proteomes" id="UP001138500">
    <property type="component" value="Unassembled WGS sequence"/>
</dbReference>
<feature type="compositionally biased region" description="Basic and acidic residues" evidence="13">
    <location>
        <begin position="1799"/>
        <end position="1808"/>
    </location>
</feature>
<feature type="region of interest" description="Disordered" evidence="13">
    <location>
        <begin position="44"/>
        <end position="63"/>
    </location>
</feature>
<feature type="compositionally biased region" description="Polar residues" evidence="13">
    <location>
        <begin position="335"/>
        <end position="352"/>
    </location>
</feature>
<feature type="compositionally biased region" description="Basic residues" evidence="13">
    <location>
        <begin position="1809"/>
        <end position="1819"/>
    </location>
</feature>
<feature type="region of interest" description="Disordered" evidence="13">
    <location>
        <begin position="153"/>
        <end position="204"/>
    </location>
</feature>
<dbReference type="SUPFAM" id="SSF56104">
    <property type="entry name" value="SAICAR synthase-like"/>
    <property type="match status" value="1"/>
</dbReference>
<dbReference type="GO" id="GO:0046854">
    <property type="term" value="P:phosphatidylinositol phosphate biosynthetic process"/>
    <property type="evidence" value="ECO:0007669"/>
    <property type="project" value="TreeGrafter"/>
</dbReference>
<dbReference type="GO" id="GO:0010008">
    <property type="term" value="C:endosome membrane"/>
    <property type="evidence" value="ECO:0007669"/>
    <property type="project" value="TreeGrafter"/>
</dbReference>
<evidence type="ECO:0000256" key="8">
    <source>
        <dbReference type="ARBA" id="ARBA00022833"/>
    </source>
</evidence>
<evidence type="ECO:0000256" key="11">
    <source>
        <dbReference type="PROSITE-ProRule" id="PRU00091"/>
    </source>
</evidence>
<reference evidence="16 17" key="1">
    <citation type="journal article" date="2018" name="IMA Fungus">
        <title>IMA Genome-F 10: Nine draft genome sequences of Claviceps purpurea s.lat., including C. arundinis, C. humidiphila, and C. cf. spartinae, pseudomolecules for the pitch canker pathogen Fusarium circinatum, draft genome of Davidsoniella eucalypti, Grosmannia galeiformis, Quambalaria eucalypti, and Teratosphaeria destructans.</title>
        <authorList>
            <person name="Wingfield B.D."/>
            <person name="Liu M."/>
            <person name="Nguyen H.D."/>
            <person name="Lane F.A."/>
            <person name="Morgan S.W."/>
            <person name="De Vos L."/>
            <person name="Wilken P.M."/>
            <person name="Duong T.A."/>
            <person name="Aylward J."/>
            <person name="Coetzee M.P."/>
            <person name="Dadej K."/>
            <person name="De Beer Z.W."/>
            <person name="Findlay W."/>
            <person name="Havenga M."/>
            <person name="Kolarik M."/>
            <person name="Menzies J.G."/>
            <person name="Naidoo K."/>
            <person name="Pochopski O."/>
            <person name="Shoukouhi P."/>
            <person name="Santana Q.C."/>
            <person name="Seifert K.A."/>
            <person name="Soal N."/>
            <person name="Steenkamp E.T."/>
            <person name="Tatham C.T."/>
            <person name="van der Nest M.A."/>
            <person name="Wingfield M.J."/>
        </authorList>
    </citation>
    <scope>NUCLEOTIDE SEQUENCE [LARGE SCALE GENOMIC DNA]</scope>
    <source>
        <strain evidence="16">CMW44962</strain>
    </source>
</reference>
<dbReference type="EC" id="2.7.1.150" evidence="2"/>
<evidence type="ECO:0000256" key="4">
    <source>
        <dbReference type="ARBA" id="ARBA00022723"/>
    </source>
</evidence>
<dbReference type="FunFam" id="3.30.810.10:FF:000001">
    <property type="entry name" value="1-phosphatidylinositol 3-phosphate 5-kinase FAB1"/>
    <property type="match status" value="1"/>
</dbReference>
<dbReference type="InterPro" id="IPR027483">
    <property type="entry name" value="PInositol-4-P-4/5-kinase_C_sf"/>
</dbReference>
<evidence type="ECO:0000256" key="9">
    <source>
        <dbReference type="ARBA" id="ARBA00022840"/>
    </source>
</evidence>
<dbReference type="InterPro" id="IPR002423">
    <property type="entry name" value="Cpn60/GroEL/TCP-1"/>
</dbReference>
<dbReference type="Pfam" id="PF01504">
    <property type="entry name" value="PIP5K"/>
    <property type="match status" value="1"/>
</dbReference>
<comment type="caution">
    <text evidence="16">The sequence shown here is derived from an EMBL/GenBank/DDBJ whole genome shotgun (WGS) entry which is preliminary data.</text>
</comment>
<comment type="catalytic activity">
    <reaction evidence="1">
        <text>a 1,2-diacyl-sn-glycero-3-phospho-(1D-myo-inositol-3-phosphate) + ATP = a 1,2-diacyl-sn-glycero-3-phospho-(1D-myo-inositol-3,5-bisphosphate) + ADP + H(+)</text>
        <dbReference type="Rhea" id="RHEA:13609"/>
        <dbReference type="ChEBI" id="CHEBI:15378"/>
        <dbReference type="ChEBI" id="CHEBI:30616"/>
        <dbReference type="ChEBI" id="CHEBI:57923"/>
        <dbReference type="ChEBI" id="CHEBI:58088"/>
        <dbReference type="ChEBI" id="CHEBI:456216"/>
        <dbReference type="EC" id="2.7.1.150"/>
    </reaction>
</comment>
<keyword evidence="6 11" id="KW-0863">Zinc-finger</keyword>
<evidence type="ECO:0000256" key="5">
    <source>
        <dbReference type="ARBA" id="ARBA00022741"/>
    </source>
</evidence>
<feature type="compositionally biased region" description="Low complexity" evidence="13">
    <location>
        <begin position="533"/>
        <end position="544"/>
    </location>
</feature>
<evidence type="ECO:0000256" key="3">
    <source>
        <dbReference type="ARBA" id="ARBA00022679"/>
    </source>
</evidence>
<evidence type="ECO:0000256" key="12">
    <source>
        <dbReference type="PROSITE-ProRule" id="PRU00781"/>
    </source>
</evidence>
<dbReference type="Pfam" id="PF00118">
    <property type="entry name" value="Cpn60_TCP1"/>
    <property type="match status" value="1"/>
</dbReference>
<feature type="region of interest" description="Disordered" evidence="13">
    <location>
        <begin position="84"/>
        <end position="132"/>
    </location>
</feature>
<dbReference type="InterPro" id="IPR002498">
    <property type="entry name" value="PInositol-4-P-4/5-kinase_core"/>
</dbReference>
<dbReference type="InterPro" id="IPR000306">
    <property type="entry name" value="Znf_FYVE"/>
</dbReference>
<dbReference type="GO" id="GO:0000285">
    <property type="term" value="F:1-phosphatidylinositol-3-phosphate 5-kinase activity"/>
    <property type="evidence" value="ECO:0007669"/>
    <property type="project" value="UniProtKB-EC"/>
</dbReference>
<evidence type="ECO:0000259" key="14">
    <source>
        <dbReference type="PROSITE" id="PS50178"/>
    </source>
</evidence>
<feature type="compositionally biased region" description="Polar residues" evidence="13">
    <location>
        <begin position="1505"/>
        <end position="1514"/>
    </location>
</feature>
<dbReference type="PANTHER" id="PTHR45748:SF7">
    <property type="entry name" value="1-PHOSPHATIDYLINOSITOL 3-PHOSPHATE 5-KINASE-RELATED"/>
    <property type="match status" value="1"/>
</dbReference>
<dbReference type="InterPro" id="IPR013083">
    <property type="entry name" value="Znf_RING/FYVE/PHD"/>
</dbReference>
<evidence type="ECO:0000259" key="15">
    <source>
        <dbReference type="PROSITE" id="PS51455"/>
    </source>
</evidence>
<dbReference type="Gene3D" id="3.30.40.10">
    <property type="entry name" value="Zinc/RING finger domain, C3HC4 (zinc finger)"/>
    <property type="match status" value="1"/>
</dbReference>
<dbReference type="SUPFAM" id="SSF52029">
    <property type="entry name" value="GroEL apical domain-like"/>
    <property type="match status" value="1"/>
</dbReference>
<dbReference type="PANTHER" id="PTHR45748">
    <property type="entry name" value="1-PHOSPHATIDYLINOSITOL 3-PHOSPHATE 5-KINASE-RELATED"/>
    <property type="match status" value="1"/>
</dbReference>
<feature type="domain" description="PIPK" evidence="15">
    <location>
        <begin position="2024"/>
        <end position="2338"/>
    </location>
</feature>
<feature type="region of interest" description="Disordered" evidence="13">
    <location>
        <begin position="681"/>
        <end position="700"/>
    </location>
</feature>
<proteinExistence type="predicted"/>
<keyword evidence="8" id="KW-0862">Zinc</keyword>
<feature type="compositionally biased region" description="Low complexity" evidence="13">
    <location>
        <begin position="321"/>
        <end position="334"/>
    </location>
</feature>
<feature type="region of interest" description="Disordered" evidence="13">
    <location>
        <begin position="304"/>
        <end position="355"/>
    </location>
</feature>
<dbReference type="InterPro" id="IPR027409">
    <property type="entry name" value="GroEL-like_apical_dom_sf"/>
</dbReference>
<dbReference type="CDD" id="cd03334">
    <property type="entry name" value="Fab1_TCP"/>
    <property type="match status" value="1"/>
</dbReference>
<dbReference type="Gene3D" id="3.30.810.10">
    <property type="entry name" value="2-Layer Sandwich"/>
    <property type="match status" value="1"/>
</dbReference>
<dbReference type="InterPro" id="IPR044769">
    <property type="entry name" value="PIKfyve_PIPKc"/>
</dbReference>
<dbReference type="Pfam" id="PF01363">
    <property type="entry name" value="FYVE"/>
    <property type="match status" value="1"/>
</dbReference>
<dbReference type="OrthoDB" id="158357at2759"/>
<keyword evidence="4" id="KW-0479">Metal-binding</keyword>
<dbReference type="FunFam" id="3.50.7.10:FF:000007">
    <property type="entry name" value="1-phosphatidylinositol 3-phosphate 5-kinase isoform X1"/>
    <property type="match status" value="1"/>
</dbReference>
<sequence>MPPEPPTPNFLNGKSRRGSLASITSRREIDKEVSAQALDQIHTSASKSEQFTSFHDFDGRSRSGAKEIVSNGVSGLYSRLKQSVGAGTPAKELKPRPHSSASRDSLETESLRSSQQSVSRGPPNLSLKRPAPDTVSVSTASVAASPTIASVAGSNTSDLKLGSAGQSRPVERNEIEERLKDSSIRDHVQAREGQDAVADLPSQADLDRARSALLDDDRSESATQALARVLSHHEVQIDRPKAARVLHSAVSSEARSESGSIAEPTERTRFVPQAAMNESGASLDTALKAADEFLSSVGNTRPPLHHVGASHLPGFKPSRASSTTDGGDLSSSSTVQNGPQRPTLDPSPNFNSGLLRKRTNLKPLTHAAQAQHTTHVPMHLKRRVISKEFWMKDENAKDCFYCGQSFSTFRRKHHCRTCGQIFDAKCTSLVNGRPFGQPGTLRLCKPCEAMIYGSDDDSTVYSDDGEDLPLRSPLGQRPSRDFDAGNLDGPVFSRSAAEEVVTPSIGIPASRRNREAKRRSAVIEFDAHPGLARPSSSHSLISLSRRPRSSSHRRLHSKHQNLRGLRPSFDDRAPFHQNLGSENENKSSLPAFHNDNIIDPDLAPYLSDDGSEDEQPSIMAALDAASPGDRDKLGFSGLFATAKKGRSKLGDRSIAASSMRSTKDDDATSIMSKHPKLVRKRNSSVGSVTFNRPSPRRSKSNVLLKTVESDIDYRPASPMGLPNSYGSKVVRSASMHGPGAPPVELNNASLHHVRRLLDQLLSDNKIEAAAAWQKALVPILLQCTDDVIPDVQQGDDMDIRHYIKLKKVPGGRPGDTSYVSGVVFSKNIALKGMARSIRDPRIAIVTFSIEYARHQTHFMSLDPVIAQEREYLHNLVGRIAALKPQVLLVQRNVSGLALQLLADAGITVAFNIKESVLAAVARVTQTTVIKSVDKLAIDPAHLGHCDNFEVKTYMSRGLRKTYIYLSGCPPDLGCTIVLRGTDTKMLRKIKRITEFMCYVVYNLKLETTLMRDEFVSIPSVTGDQLAAHDIRRPAGTTHEDLVPHLINAQEDDESPSYYERLEEQCRSRILSASPFVVFMQPYLLTQLREQERKLATYKKLRDQYAAADEAGDDEKQDGTDDGKFALVEPEWVHKPASKKQPKSVREYLHAVHQAQYEKTEHSYETQKRLWETFMKADSNPFDPFSHQTIIVLHSTVSSITSAPCMGPELLGISFYAGYNHVEPQFEEDCTLGQYVEDLCMSAGSTCKECGKKMSDHHRQYVHGYGQLSISVQRFPARLRGLNQAILMWSSCRLCKEETTVVPMSDDTWKYSFAKYLELTFWSSPLRPRAGVCQHDIHKDFWRCFGFQDMLVRVQYDPVDIYDVVVPRATVTWKVEADLKVKNEQYTLFLNRLNAFTESVRKRLDSINIDTVEEKKAMEAESKLEVLRQRCEDEHRDLLHKLQQRYSTSRYYELIPLNRALRMMDERAIAWDEEFNNFERDYFPSETDIRKLATLQLRNMFLESQPAGSNVNSDVSDTEDGTEVKSVTPAKDDNSRLGTTELQSEKAHDVMSSTVEEQRKSQEITAELDAASAEQAGQSGDLLGSSLGRRMSPREEQEAVDRQDVNHLDLALTSRTPEEITAEAEGEVDSQQNSSQSGQPESPEARRTGEPFATQPKLLGSSLLERIEMIRGKQGNGLDEPLDLPASRIPRPADSRRKDTAGLPAPPLLRAQSQPSHVSKRSIDLVSDLNIDAVANAPPPTTTPEANPFDKRLSDRLGIGRPPVKGRLGPSMIPRSVPPSRDEPTSTSVSALAKHFEQMSREFEKERLKERRQRALRSRQARANPLASSRPIVEVYRNATEAVGERGAEDNSLKHASSAASDSLLQTIAAAEPEPTPLVSNTSSDGPQEPQEPPPPLITEEGADGAAVHQQHEHDAGGHGSPHRGRDASDPHSSITSSLVSPSSIPEMELHPELSITEQRKNVWFKYLADFWSKRSASGWSSLEYPLHSTEHVFEDSDIIVREDEPSSVIALSLACADYSNKVQDFRSHPSKSARKAAHAHTASQATANGFTTEQNEQQKAIEASLLSDTGTHMKYSFAHGPVKASCKIFYAESFDALRRRCGVADRFVESMSRCLKFDSKGGKTKSLFLKTLDNRFIIKSLQEIELKAFTKFAPDYFAFMSYTLFHGVPSVIAKMFGLFQVIIKNPNTGMDFSYYLLVMENLFYERTPNRRFDLKGSMRNRKIESTGQPDEVLLDENLVETIFESPLFVREHARKLLQASVWNDTMFLSKQNVMDYSLMAGFDDSHKELVVGIIDCIRTYTWDKKLESWIKDRGKNKPTITSPKEYRNRFRASMMQYVLQAPNCWHQFQAQMAVPKRLAEGGKPGEVQEGVMTGGEGTTAHEAGETSDGT</sequence>
<feature type="compositionally biased region" description="Basic and acidic residues" evidence="13">
    <location>
        <begin position="1842"/>
        <end position="1852"/>
    </location>
</feature>
<gene>
    <name evidence="16" type="ORF">Tdes44962_MAKER00761</name>
</gene>
<feature type="domain" description="FYVE-type" evidence="14">
    <location>
        <begin position="393"/>
        <end position="452"/>
    </location>
</feature>
<feature type="compositionally biased region" description="Polar residues" evidence="13">
    <location>
        <begin position="1628"/>
        <end position="1639"/>
    </location>
</feature>
<evidence type="ECO:0000256" key="13">
    <source>
        <dbReference type="SAM" id="MobiDB-lite"/>
    </source>
</evidence>
<evidence type="ECO:0000256" key="7">
    <source>
        <dbReference type="ARBA" id="ARBA00022777"/>
    </source>
</evidence>
<dbReference type="CDD" id="cd17300">
    <property type="entry name" value="PIPKc_PIKfyve"/>
    <property type="match status" value="1"/>
</dbReference>
<feature type="compositionally biased region" description="Polar residues" evidence="13">
    <location>
        <begin position="578"/>
        <end position="588"/>
    </location>
</feature>
<feature type="region of interest" description="Disordered" evidence="13">
    <location>
        <begin position="529"/>
        <end position="588"/>
    </location>
</feature>
<dbReference type="SUPFAM" id="SSF57903">
    <property type="entry name" value="FYVE/PHD zinc finger"/>
    <property type="match status" value="1"/>
</dbReference>
<feature type="compositionally biased region" description="Basic and acidic residues" evidence="13">
    <location>
        <begin position="169"/>
        <end position="194"/>
    </location>
</feature>
<dbReference type="PROSITE" id="PS50178">
    <property type="entry name" value="ZF_FYVE"/>
    <property type="match status" value="1"/>
</dbReference>
<dbReference type="SMART" id="SM00064">
    <property type="entry name" value="FYVE"/>
    <property type="match status" value="1"/>
</dbReference>
<feature type="compositionally biased region" description="Polar residues" evidence="13">
    <location>
        <begin position="44"/>
        <end position="53"/>
    </location>
</feature>
<dbReference type="InterPro" id="IPR011011">
    <property type="entry name" value="Znf_FYVE_PHD"/>
</dbReference>
<evidence type="ECO:0000313" key="16">
    <source>
        <dbReference type="EMBL" id="KAH9822933.1"/>
    </source>
</evidence>
<keyword evidence="7 12" id="KW-0418">Kinase</keyword>
<organism evidence="16 17">
    <name type="scientific">Teratosphaeria destructans</name>
    <dbReference type="NCBI Taxonomy" id="418781"/>
    <lineage>
        <taxon>Eukaryota</taxon>
        <taxon>Fungi</taxon>
        <taxon>Dikarya</taxon>
        <taxon>Ascomycota</taxon>
        <taxon>Pezizomycotina</taxon>
        <taxon>Dothideomycetes</taxon>
        <taxon>Dothideomycetidae</taxon>
        <taxon>Mycosphaerellales</taxon>
        <taxon>Teratosphaeriaceae</taxon>
        <taxon>Teratosphaeria</taxon>
    </lineage>
</organism>
<dbReference type="PROSITE" id="PS51455">
    <property type="entry name" value="PIPK"/>
    <property type="match status" value="1"/>
</dbReference>
<dbReference type="InterPro" id="IPR017455">
    <property type="entry name" value="Znf_FYVE-rel"/>
</dbReference>
<feature type="region of interest" description="Disordered" evidence="13">
    <location>
        <begin position="1799"/>
        <end position="1945"/>
    </location>
</feature>
<feature type="compositionally biased region" description="Polar residues" evidence="13">
    <location>
        <begin position="1853"/>
        <end position="1865"/>
    </location>
</feature>
<evidence type="ECO:0000256" key="1">
    <source>
        <dbReference type="ARBA" id="ARBA00000768"/>
    </source>
</evidence>
<dbReference type="GO" id="GO:0008270">
    <property type="term" value="F:zinc ion binding"/>
    <property type="evidence" value="ECO:0007669"/>
    <property type="project" value="UniProtKB-KW"/>
</dbReference>
<accession>A0A9W7SLZ7</accession>
<feature type="compositionally biased region" description="Polar residues" evidence="13">
    <location>
        <begin position="683"/>
        <end position="692"/>
    </location>
</feature>